<comment type="similarity">
    <text evidence="4">Belongs to the glycosyltransferase 4 family.</text>
</comment>
<evidence type="ECO:0000256" key="11">
    <source>
        <dbReference type="ARBA" id="ARBA00022824"/>
    </source>
</evidence>
<evidence type="ECO:0000256" key="18">
    <source>
        <dbReference type="ARBA" id="ARBA00045078"/>
    </source>
</evidence>
<dbReference type="OMA" id="GECEYPE"/>
<evidence type="ECO:0000256" key="1">
    <source>
        <dbReference type="ARBA" id="ARBA00001946"/>
    </source>
</evidence>
<comment type="subcellular location">
    <subcellularLocation>
        <location evidence="2">Endoplasmic reticulum membrane</location>
        <topology evidence="2">Multi-pass membrane protein</topology>
    </subcellularLocation>
</comment>
<feature type="transmembrane region" description="Helical" evidence="19">
    <location>
        <begin position="327"/>
        <end position="343"/>
    </location>
</feature>
<keyword evidence="11" id="KW-0256">Endoplasmic reticulum</keyword>
<feature type="transmembrane region" description="Helical" evidence="19">
    <location>
        <begin position="283"/>
        <end position="303"/>
    </location>
</feature>
<evidence type="ECO:0000313" key="21">
    <source>
        <dbReference type="Proteomes" id="UP000238479"/>
    </source>
</evidence>
<dbReference type="GO" id="GO:0003975">
    <property type="term" value="F:UDP-N-acetylglucosamine-dolichyl-phosphate N-acetylglucosaminephosphotransferase activity"/>
    <property type="evidence" value="ECO:0007669"/>
    <property type="project" value="UniProtKB-EC"/>
</dbReference>
<feature type="transmembrane region" description="Helical" evidence="19">
    <location>
        <begin position="250"/>
        <end position="271"/>
    </location>
</feature>
<dbReference type="GO" id="GO:0006488">
    <property type="term" value="P:dolichol-linked oligosaccharide biosynthetic process"/>
    <property type="evidence" value="ECO:0007669"/>
    <property type="project" value="InterPro"/>
</dbReference>
<evidence type="ECO:0000256" key="8">
    <source>
        <dbReference type="ARBA" id="ARBA00022679"/>
    </source>
</evidence>
<keyword evidence="10" id="KW-0479">Metal-binding</keyword>
<evidence type="ECO:0000256" key="4">
    <source>
        <dbReference type="ARBA" id="ARBA00009317"/>
    </source>
</evidence>
<keyword evidence="8 20" id="KW-0808">Transferase</keyword>
<feature type="transmembrane region" description="Helical" evidence="19">
    <location>
        <begin position="219"/>
        <end position="238"/>
    </location>
</feature>
<evidence type="ECO:0000256" key="12">
    <source>
        <dbReference type="ARBA" id="ARBA00022842"/>
    </source>
</evidence>
<dbReference type="STRING" id="74649.A0A2P6REQ7"/>
<dbReference type="AlphaFoldDB" id="A0A2P6REQ7"/>
<dbReference type="Gramene" id="PRQ44913">
    <property type="protein sequence ID" value="PRQ44913"/>
    <property type="gene ID" value="RchiOBHm_Chr3g0484421"/>
</dbReference>
<comment type="function">
    <text evidence="17">UDP-N-acetylglucosamine--dolichyl-phosphate N-acetylglucosaminephosphotransferase that operates in the biosynthetic pathway of dolichol-linked oligosaccharides, the glycan precursors employed in protein asparagine (N)-glycosylation. The assembly of dolichol-linked oligosaccharides begins on the cytosolic side of the endoplasmic reticulum membrane and finishes in its lumen. The sequential addition of sugars to dolichol pyrophosphate produces dolichol-linked oligosaccharides containing fourteen sugars, including two GlcNAcs, nine mannoses and three glucoses. Once assembled, the oligosaccharide is transferred from the lipid to nascent proteins by oligosaccharyltransferases. Catalyzes the initial step of dolichol-linked oligosaccharide biosynthesis, transfering GlcNAc-1-P from cytosolic UDP-GlcNAc onto the carrier lipid dolichyl phosphate (P-dolichol), yielding GlcNAc-P-P-dolichol embedded in the cytoplasmic leaflet of the endoplasmic reticulum membrane.</text>
</comment>
<evidence type="ECO:0000256" key="16">
    <source>
        <dbReference type="ARBA" id="ARBA00033238"/>
    </source>
</evidence>
<dbReference type="Pfam" id="PF00953">
    <property type="entry name" value="Glycos_transf_4"/>
    <property type="match status" value="1"/>
</dbReference>
<gene>
    <name evidence="20" type="ORF">RchiOBHm_Chr3g0484421</name>
</gene>
<dbReference type="PANTHER" id="PTHR10571">
    <property type="entry name" value="UDP-N-ACETYLGLUCOSAMINE--DOLICHYL-PHOSPHATE N-ACETYLGLUCOSAMINEPHOSPHOTRANSFERASE"/>
    <property type="match status" value="1"/>
</dbReference>
<accession>A0A2P6REQ7</accession>
<dbReference type="Proteomes" id="UP000238479">
    <property type="component" value="Chromosome 3"/>
</dbReference>
<evidence type="ECO:0000256" key="5">
    <source>
        <dbReference type="ARBA" id="ARBA00013225"/>
    </source>
</evidence>
<comment type="pathway">
    <text evidence="3">Protein modification; protein glycosylation.</text>
</comment>
<feature type="transmembrane region" description="Helical" evidence="19">
    <location>
        <begin position="112"/>
        <end position="132"/>
    </location>
</feature>
<feature type="transmembrane region" description="Helical" evidence="19">
    <location>
        <begin position="31"/>
        <end position="57"/>
    </location>
</feature>
<sequence>METPPKSGIAEMHITNTWVPNKIEQELRNSILINAALSLAAFFVTVKMIPVASRYVLRRNLFGYDINKKGTPQGTIKVPESLGIVVGIVFLVFSILFQYFNFTADSNWLVEYNAALASICFMVLLGFVDDVLDGECEYPEINTAINCSFTSADGLCWTYNYYHTKASCSICWATGLGSRFAIVKPKESGWMYKLYMGLLAVFCTNSINIHAGLNGLEVGQTVVIASAILIHNIMQIGASVDFEYKMAHAFSIYLAQPLLATSLALFSYNWYPSSAFVGDTYTYFAGMTMAVVGILGHFSYGFLHRQFSYSENFLYTWNLHSCMCRRIWWNFLVFHCAVFGTYVETLLIFFLPQVLNFLLSLPQLAGIIPCPRHRLPRFDPETGLLTGTNDGTLVNLFLRQFGRMTEKKLCVYLLVFQALACCFCFLLRYFLAGWYK</sequence>
<evidence type="ECO:0000256" key="14">
    <source>
        <dbReference type="ARBA" id="ARBA00023136"/>
    </source>
</evidence>
<evidence type="ECO:0000256" key="3">
    <source>
        <dbReference type="ARBA" id="ARBA00004922"/>
    </source>
</evidence>
<reference evidence="20 21" key="1">
    <citation type="journal article" date="2018" name="Nat. Genet.">
        <title>The Rosa genome provides new insights in the design of modern roses.</title>
        <authorList>
            <person name="Bendahmane M."/>
        </authorList>
    </citation>
    <scope>NUCLEOTIDE SEQUENCE [LARGE SCALE GENOMIC DNA]</scope>
    <source>
        <strain evidence="21">cv. Old Blush</strain>
    </source>
</reference>
<evidence type="ECO:0000256" key="6">
    <source>
        <dbReference type="ARBA" id="ARBA00017659"/>
    </source>
</evidence>
<dbReference type="EC" id="2.7.8.15" evidence="5"/>
<evidence type="ECO:0000256" key="2">
    <source>
        <dbReference type="ARBA" id="ARBA00004477"/>
    </source>
</evidence>
<evidence type="ECO:0000256" key="10">
    <source>
        <dbReference type="ARBA" id="ARBA00022723"/>
    </source>
</evidence>
<evidence type="ECO:0000256" key="7">
    <source>
        <dbReference type="ARBA" id="ARBA00022676"/>
    </source>
</evidence>
<evidence type="ECO:0000313" key="20">
    <source>
        <dbReference type="EMBL" id="PRQ44913.1"/>
    </source>
</evidence>
<proteinExistence type="inferred from homology"/>
<dbReference type="UniPathway" id="UPA00378"/>
<keyword evidence="21" id="KW-1185">Reference proteome</keyword>
<organism evidence="20 21">
    <name type="scientific">Rosa chinensis</name>
    <name type="common">China rose</name>
    <dbReference type="NCBI Taxonomy" id="74649"/>
    <lineage>
        <taxon>Eukaryota</taxon>
        <taxon>Viridiplantae</taxon>
        <taxon>Streptophyta</taxon>
        <taxon>Embryophyta</taxon>
        <taxon>Tracheophyta</taxon>
        <taxon>Spermatophyta</taxon>
        <taxon>Magnoliopsida</taxon>
        <taxon>eudicotyledons</taxon>
        <taxon>Gunneridae</taxon>
        <taxon>Pentapetalae</taxon>
        <taxon>rosids</taxon>
        <taxon>fabids</taxon>
        <taxon>Rosales</taxon>
        <taxon>Rosaceae</taxon>
        <taxon>Rosoideae</taxon>
        <taxon>Rosoideae incertae sedis</taxon>
        <taxon>Rosa</taxon>
    </lineage>
</organism>
<dbReference type="CDD" id="cd06855">
    <property type="entry name" value="GT_GPT_euk"/>
    <property type="match status" value="1"/>
</dbReference>
<comment type="cofactor">
    <cofactor evidence="1">
        <name>Mg(2+)</name>
        <dbReference type="ChEBI" id="CHEBI:18420"/>
    </cofactor>
</comment>
<dbReference type="EMBL" id="PDCK01000041">
    <property type="protein sequence ID" value="PRQ44913.1"/>
    <property type="molecule type" value="Genomic_DNA"/>
</dbReference>
<dbReference type="InterPro" id="IPR000715">
    <property type="entry name" value="Glycosyl_transferase_4"/>
</dbReference>
<protein>
    <recommendedName>
        <fullName evidence="6">UDP-N-acetylglucosamine--dolichyl-phosphate N-acetylglucosaminephosphotransferase</fullName>
        <ecNumber evidence="5">2.7.8.15</ecNumber>
    </recommendedName>
    <alternativeName>
        <fullName evidence="15">GlcNAc-1-P transferase</fullName>
    </alternativeName>
    <alternativeName>
        <fullName evidence="16">N-acetylglucosamine-1-phosphate transferase</fullName>
    </alternativeName>
</protein>
<comment type="caution">
    <text evidence="20">The sequence shown here is derived from an EMBL/GenBank/DDBJ whole genome shotgun (WGS) entry which is preliminary data.</text>
</comment>
<keyword evidence="14 19" id="KW-0472">Membrane</keyword>
<keyword evidence="12" id="KW-0460">Magnesium</keyword>
<keyword evidence="7" id="KW-0328">Glycosyltransferase</keyword>
<keyword evidence="13 19" id="KW-1133">Transmembrane helix</keyword>
<evidence type="ECO:0000256" key="13">
    <source>
        <dbReference type="ARBA" id="ARBA00022989"/>
    </source>
</evidence>
<feature type="transmembrane region" description="Helical" evidence="19">
    <location>
        <begin position="194"/>
        <end position="213"/>
    </location>
</feature>
<comment type="catalytic activity">
    <reaction evidence="18">
        <text>a di-trans,poly-cis-dolichyl phosphate + UDP-N-acetyl-alpha-D-glucosamine = an N-acetyl-alpha-D-glucosaminyl-diphospho-di-trans,poly-cis-dolichol + UMP</text>
        <dbReference type="Rhea" id="RHEA:13289"/>
        <dbReference type="Rhea" id="RHEA-COMP:19498"/>
        <dbReference type="Rhea" id="RHEA-COMP:19507"/>
        <dbReference type="ChEBI" id="CHEBI:57683"/>
        <dbReference type="ChEBI" id="CHEBI:57705"/>
        <dbReference type="ChEBI" id="CHEBI:57865"/>
        <dbReference type="ChEBI" id="CHEBI:58427"/>
        <dbReference type="EC" id="2.7.8.15"/>
    </reaction>
    <physiologicalReaction direction="left-to-right" evidence="18">
        <dbReference type="Rhea" id="RHEA:13290"/>
    </physiologicalReaction>
</comment>
<dbReference type="InterPro" id="IPR033895">
    <property type="entry name" value="GPT"/>
</dbReference>
<dbReference type="PANTHER" id="PTHR10571:SF0">
    <property type="entry name" value="UDP-N-ACETYLGLUCOSAMINE--DOLICHYL-PHOSPHATE N-ACETYLGLUCOSAMINEPHOSPHOTRANSFERASE"/>
    <property type="match status" value="1"/>
</dbReference>
<dbReference type="GO" id="GO:0046872">
    <property type="term" value="F:metal ion binding"/>
    <property type="evidence" value="ECO:0007669"/>
    <property type="project" value="UniProtKB-KW"/>
</dbReference>
<feature type="transmembrane region" description="Helical" evidence="19">
    <location>
        <begin position="78"/>
        <end position="100"/>
    </location>
</feature>
<evidence type="ECO:0000256" key="17">
    <source>
        <dbReference type="ARBA" id="ARBA00044717"/>
    </source>
</evidence>
<feature type="transmembrane region" description="Helical" evidence="19">
    <location>
        <begin position="409"/>
        <end position="431"/>
    </location>
</feature>
<evidence type="ECO:0000256" key="19">
    <source>
        <dbReference type="SAM" id="Phobius"/>
    </source>
</evidence>
<dbReference type="GO" id="GO:0016757">
    <property type="term" value="F:glycosyltransferase activity"/>
    <property type="evidence" value="ECO:0007669"/>
    <property type="project" value="UniProtKB-KW"/>
</dbReference>
<evidence type="ECO:0000256" key="9">
    <source>
        <dbReference type="ARBA" id="ARBA00022692"/>
    </source>
</evidence>
<name>A0A2P6REQ7_ROSCH</name>
<keyword evidence="9 19" id="KW-0812">Transmembrane</keyword>
<evidence type="ECO:0000256" key="15">
    <source>
        <dbReference type="ARBA" id="ARBA00029567"/>
    </source>
</evidence>
<dbReference type="GO" id="GO:0005789">
    <property type="term" value="C:endoplasmic reticulum membrane"/>
    <property type="evidence" value="ECO:0007669"/>
    <property type="project" value="UniProtKB-SubCell"/>
</dbReference>